<evidence type="ECO:0000313" key="1">
    <source>
        <dbReference type="EMBL" id="RGR58949.1"/>
    </source>
</evidence>
<dbReference type="RefSeq" id="WP_118398363.1">
    <property type="nucleotide sequence ID" value="NZ_QRQQ01000013.1"/>
</dbReference>
<evidence type="ECO:0000313" key="4">
    <source>
        <dbReference type="Proteomes" id="UP000285652"/>
    </source>
</evidence>
<dbReference type="AlphaFoldDB" id="A0A415U801"/>
<gene>
    <name evidence="1" type="ORF">DWY33_07700</name>
    <name evidence="2" type="ORF">DWZ24_13015</name>
</gene>
<sequence length="64" mass="7504">MKQITLSDKEAKQIDIYLELTAGRISEELSIWKNLQGKNPVAEKNINFWSETVKSVERLRNELR</sequence>
<dbReference type="Proteomes" id="UP000283652">
    <property type="component" value="Unassembled WGS sequence"/>
</dbReference>
<accession>A0A415U801</accession>
<name>A0A415U801_9FIRM</name>
<comment type="caution">
    <text evidence="2">The sequence shown here is derived from an EMBL/GenBank/DDBJ whole genome shotgun (WGS) entry which is preliminary data.</text>
</comment>
<dbReference type="EMBL" id="QRQQ01000013">
    <property type="protein sequence ID" value="RHN14229.1"/>
    <property type="molecule type" value="Genomic_DNA"/>
</dbReference>
<proteinExistence type="predicted"/>
<dbReference type="Proteomes" id="UP000285652">
    <property type="component" value="Unassembled WGS sequence"/>
</dbReference>
<organism evidence="2 4">
    <name type="scientific">Dorea formicigenerans</name>
    <dbReference type="NCBI Taxonomy" id="39486"/>
    <lineage>
        <taxon>Bacteria</taxon>
        <taxon>Bacillati</taxon>
        <taxon>Bacillota</taxon>
        <taxon>Clostridia</taxon>
        <taxon>Lachnospirales</taxon>
        <taxon>Lachnospiraceae</taxon>
        <taxon>Dorea</taxon>
    </lineage>
</organism>
<reference evidence="3 4" key="1">
    <citation type="submission" date="2018-08" db="EMBL/GenBank/DDBJ databases">
        <title>A genome reference for cultivated species of the human gut microbiota.</title>
        <authorList>
            <person name="Zou Y."/>
            <person name="Xue W."/>
            <person name="Luo G."/>
        </authorList>
    </citation>
    <scope>NUCLEOTIDE SEQUENCE [LARGE SCALE GENOMIC DNA]</scope>
    <source>
        <strain evidence="1 3">AF25-11</strain>
        <strain evidence="2 4">AF31-13BH</strain>
    </source>
</reference>
<evidence type="ECO:0000313" key="3">
    <source>
        <dbReference type="Proteomes" id="UP000283652"/>
    </source>
</evidence>
<evidence type="ECO:0000313" key="2">
    <source>
        <dbReference type="EMBL" id="RHN14229.1"/>
    </source>
</evidence>
<protein>
    <submittedName>
        <fullName evidence="2">Uncharacterized protein</fullName>
    </submittedName>
</protein>
<dbReference type="EMBL" id="QRUK01000011">
    <property type="protein sequence ID" value="RGR58949.1"/>
    <property type="molecule type" value="Genomic_DNA"/>
</dbReference>